<evidence type="ECO:0000313" key="3">
    <source>
        <dbReference type="Proteomes" id="UP001302126"/>
    </source>
</evidence>
<dbReference type="EMBL" id="MU864362">
    <property type="protein sequence ID" value="KAK4190905.1"/>
    <property type="molecule type" value="Genomic_DNA"/>
</dbReference>
<feature type="compositionally biased region" description="Low complexity" evidence="1">
    <location>
        <begin position="23"/>
        <end position="39"/>
    </location>
</feature>
<feature type="region of interest" description="Disordered" evidence="1">
    <location>
        <begin position="330"/>
        <end position="418"/>
    </location>
</feature>
<dbReference type="AlphaFoldDB" id="A0AAN6WZ59"/>
<proteinExistence type="predicted"/>
<organism evidence="2 3">
    <name type="scientific">Podospora australis</name>
    <dbReference type="NCBI Taxonomy" id="1536484"/>
    <lineage>
        <taxon>Eukaryota</taxon>
        <taxon>Fungi</taxon>
        <taxon>Dikarya</taxon>
        <taxon>Ascomycota</taxon>
        <taxon>Pezizomycotina</taxon>
        <taxon>Sordariomycetes</taxon>
        <taxon>Sordariomycetidae</taxon>
        <taxon>Sordariales</taxon>
        <taxon>Podosporaceae</taxon>
        <taxon>Podospora</taxon>
    </lineage>
</organism>
<feature type="compositionally biased region" description="Basic and acidic residues" evidence="1">
    <location>
        <begin position="404"/>
        <end position="418"/>
    </location>
</feature>
<comment type="caution">
    <text evidence="2">The sequence shown here is derived from an EMBL/GenBank/DDBJ whole genome shotgun (WGS) entry which is preliminary data.</text>
</comment>
<evidence type="ECO:0000256" key="1">
    <source>
        <dbReference type="SAM" id="MobiDB-lite"/>
    </source>
</evidence>
<gene>
    <name evidence="2" type="ORF">QBC35DRAFT_448834</name>
</gene>
<keyword evidence="3" id="KW-1185">Reference proteome</keyword>
<evidence type="ECO:0000313" key="2">
    <source>
        <dbReference type="EMBL" id="KAK4190905.1"/>
    </source>
</evidence>
<protein>
    <submittedName>
        <fullName evidence="2">Uncharacterized protein</fullName>
    </submittedName>
</protein>
<feature type="compositionally biased region" description="Basic and acidic residues" evidence="1">
    <location>
        <begin position="330"/>
        <end position="357"/>
    </location>
</feature>
<feature type="region of interest" description="Disordered" evidence="1">
    <location>
        <begin position="23"/>
        <end position="46"/>
    </location>
</feature>
<reference evidence="2" key="1">
    <citation type="journal article" date="2023" name="Mol. Phylogenet. Evol.">
        <title>Genome-scale phylogeny and comparative genomics of the fungal order Sordariales.</title>
        <authorList>
            <person name="Hensen N."/>
            <person name="Bonometti L."/>
            <person name="Westerberg I."/>
            <person name="Brannstrom I.O."/>
            <person name="Guillou S."/>
            <person name="Cros-Aarteil S."/>
            <person name="Calhoun S."/>
            <person name="Haridas S."/>
            <person name="Kuo A."/>
            <person name="Mondo S."/>
            <person name="Pangilinan J."/>
            <person name="Riley R."/>
            <person name="LaButti K."/>
            <person name="Andreopoulos B."/>
            <person name="Lipzen A."/>
            <person name="Chen C."/>
            <person name="Yan M."/>
            <person name="Daum C."/>
            <person name="Ng V."/>
            <person name="Clum A."/>
            <person name="Steindorff A."/>
            <person name="Ohm R.A."/>
            <person name="Martin F."/>
            <person name="Silar P."/>
            <person name="Natvig D.O."/>
            <person name="Lalanne C."/>
            <person name="Gautier V."/>
            <person name="Ament-Velasquez S.L."/>
            <person name="Kruys A."/>
            <person name="Hutchinson M.I."/>
            <person name="Powell A.J."/>
            <person name="Barry K."/>
            <person name="Miller A.N."/>
            <person name="Grigoriev I.V."/>
            <person name="Debuchy R."/>
            <person name="Gladieux P."/>
            <person name="Hiltunen Thoren M."/>
            <person name="Johannesson H."/>
        </authorList>
    </citation>
    <scope>NUCLEOTIDE SEQUENCE</scope>
    <source>
        <strain evidence="2">PSN309</strain>
    </source>
</reference>
<feature type="region of interest" description="Disordered" evidence="1">
    <location>
        <begin position="110"/>
        <end position="132"/>
    </location>
</feature>
<name>A0AAN6WZ59_9PEZI</name>
<dbReference type="Proteomes" id="UP001302126">
    <property type="component" value="Unassembled WGS sequence"/>
</dbReference>
<accession>A0AAN6WZ59</accession>
<reference evidence="2" key="2">
    <citation type="submission" date="2023-05" db="EMBL/GenBank/DDBJ databases">
        <authorList>
            <consortium name="Lawrence Berkeley National Laboratory"/>
            <person name="Steindorff A."/>
            <person name="Hensen N."/>
            <person name="Bonometti L."/>
            <person name="Westerberg I."/>
            <person name="Brannstrom I.O."/>
            <person name="Guillou S."/>
            <person name="Cros-Aarteil S."/>
            <person name="Calhoun S."/>
            <person name="Haridas S."/>
            <person name="Kuo A."/>
            <person name="Mondo S."/>
            <person name="Pangilinan J."/>
            <person name="Riley R."/>
            <person name="Labutti K."/>
            <person name="Andreopoulos B."/>
            <person name="Lipzen A."/>
            <person name="Chen C."/>
            <person name="Yanf M."/>
            <person name="Daum C."/>
            <person name="Ng V."/>
            <person name="Clum A."/>
            <person name="Ohm R."/>
            <person name="Martin F."/>
            <person name="Silar P."/>
            <person name="Natvig D."/>
            <person name="Lalanne C."/>
            <person name="Gautier V."/>
            <person name="Ament-Velasquez S.L."/>
            <person name="Kruys A."/>
            <person name="Hutchinson M.I."/>
            <person name="Powell A.J."/>
            <person name="Barry K."/>
            <person name="Miller A.N."/>
            <person name="Grigoriev I.V."/>
            <person name="Debuchy R."/>
            <person name="Gladieux P."/>
            <person name="Thoren M.H."/>
            <person name="Johannesson H."/>
        </authorList>
    </citation>
    <scope>NUCLEOTIDE SEQUENCE</scope>
    <source>
        <strain evidence="2">PSN309</strain>
    </source>
</reference>
<sequence length="418" mass="47436">MRNDIIYGLALLGGQGQLAYGSIVSTSSSPSHIQPSPSTATPESIPSFSPLPLLPPLIPVPDDLLNDDDAAVKGPWVQFANDGVESHDGDDYDEYDDLGQDGPSLYALARRGDPTENKNIGKPGNRPTYPNAKDAYNSASDWYSPWSHALPGAWKIFVPLIGKTIHSNDKLPNTYPEGRRYGDIGSKIAADGGHWLGPVHQILDEKAGDLPRDFPEHQEVDWEGYHKNEKRKMKARMECNKRCRFKCAPGITDGLPTAAAAAINATLPGASLMYTLYKKIWYIWSPSKDCRGACLEYCEYAGGLMQFDYDRYFGLYTLVQQARPRVSQYELDKQERARRQEQKQREMQDRIREERVRQGKKVRPRPDYNNNKSGKYDDRWDEEDQQFEDTRRGHKNTKMAQSSNREKSGHYDFDGYED</sequence>